<evidence type="ECO:0000313" key="1">
    <source>
        <dbReference type="EMBL" id="MBA9076218.1"/>
    </source>
</evidence>
<keyword evidence="2" id="KW-1185">Reference proteome</keyword>
<reference evidence="1 2" key="1">
    <citation type="submission" date="2020-08" db="EMBL/GenBank/DDBJ databases">
        <title>Genomic Encyclopedia of Type Strains, Phase IV (KMG-IV): sequencing the most valuable type-strain genomes for metagenomic binning, comparative biology and taxonomic classification.</title>
        <authorList>
            <person name="Goeker M."/>
        </authorList>
    </citation>
    <scope>NUCLEOTIDE SEQUENCE [LARGE SCALE GENOMIC DNA]</scope>
    <source>
        <strain evidence="1 2">DSM 29854</strain>
    </source>
</reference>
<sequence>MGRQVNFFLNKEDQTYFDNLLATWENLVFINDISLDGEVAIISDSLLLNESEDLNFYLARREDLNDIQLKFLPSQYYWYVDSLQSPVIKYSRCYFTDTMIRRGRLWFQPGAYKDSEWIDKNQDFVEWADTIIKKIRRKLKRYKHQKGEYTYSEYVGESTLKWAQENNAEILSGGNELAIEKE</sequence>
<evidence type="ECO:0000313" key="2">
    <source>
        <dbReference type="Proteomes" id="UP000563094"/>
    </source>
</evidence>
<dbReference type="Proteomes" id="UP000563094">
    <property type="component" value="Unassembled WGS sequence"/>
</dbReference>
<dbReference type="AlphaFoldDB" id="A0A839GP51"/>
<dbReference type="EMBL" id="JACJIQ010000003">
    <property type="protein sequence ID" value="MBA9076218.1"/>
    <property type="molecule type" value="Genomic_DNA"/>
</dbReference>
<protein>
    <submittedName>
        <fullName evidence="1">Uncharacterized protein</fullName>
    </submittedName>
</protein>
<accession>A0A839GP51</accession>
<proteinExistence type="predicted"/>
<name>A0A839GP51_9BACT</name>
<dbReference type="RefSeq" id="WP_182512027.1">
    <property type="nucleotide sequence ID" value="NZ_JACJIQ010000003.1"/>
</dbReference>
<gene>
    <name evidence="1" type="ORF">FHS90_000922</name>
</gene>
<organism evidence="1 2">
    <name type="scientific">Rufibacter quisquiliarum</name>
    <dbReference type="NCBI Taxonomy" id="1549639"/>
    <lineage>
        <taxon>Bacteria</taxon>
        <taxon>Pseudomonadati</taxon>
        <taxon>Bacteroidota</taxon>
        <taxon>Cytophagia</taxon>
        <taxon>Cytophagales</taxon>
        <taxon>Hymenobacteraceae</taxon>
        <taxon>Rufibacter</taxon>
    </lineage>
</organism>
<comment type="caution">
    <text evidence="1">The sequence shown here is derived from an EMBL/GenBank/DDBJ whole genome shotgun (WGS) entry which is preliminary data.</text>
</comment>